<reference evidence="1" key="5">
    <citation type="journal article" date="2021" name="G3 (Bethesda)">
        <title>Aegilops tauschii genome assembly Aet v5.0 features greater sequence contiguity and improved annotation.</title>
        <authorList>
            <person name="Wang L."/>
            <person name="Zhu T."/>
            <person name="Rodriguez J.C."/>
            <person name="Deal K.R."/>
            <person name="Dubcovsky J."/>
            <person name="McGuire P.E."/>
            <person name="Lux T."/>
            <person name="Spannagl M."/>
            <person name="Mayer K.F.X."/>
            <person name="Baldrich P."/>
            <person name="Meyers B.C."/>
            <person name="Huo N."/>
            <person name="Gu Y.Q."/>
            <person name="Zhou H."/>
            <person name="Devos K.M."/>
            <person name="Bennetzen J.L."/>
            <person name="Unver T."/>
            <person name="Budak H."/>
            <person name="Gulick P.J."/>
            <person name="Galiba G."/>
            <person name="Kalapos B."/>
            <person name="Nelson D.R."/>
            <person name="Li P."/>
            <person name="You F.M."/>
            <person name="Luo M.C."/>
            <person name="Dvorak J."/>
        </authorList>
    </citation>
    <scope>NUCLEOTIDE SEQUENCE [LARGE SCALE GENOMIC DNA]</scope>
    <source>
        <strain evidence="1">cv. AL8/78</strain>
    </source>
</reference>
<organism evidence="1 2">
    <name type="scientific">Aegilops tauschii subsp. strangulata</name>
    <name type="common">Goatgrass</name>
    <dbReference type="NCBI Taxonomy" id="200361"/>
    <lineage>
        <taxon>Eukaryota</taxon>
        <taxon>Viridiplantae</taxon>
        <taxon>Streptophyta</taxon>
        <taxon>Embryophyta</taxon>
        <taxon>Tracheophyta</taxon>
        <taxon>Spermatophyta</taxon>
        <taxon>Magnoliopsida</taxon>
        <taxon>Liliopsida</taxon>
        <taxon>Poales</taxon>
        <taxon>Poaceae</taxon>
        <taxon>BOP clade</taxon>
        <taxon>Pooideae</taxon>
        <taxon>Triticodae</taxon>
        <taxon>Triticeae</taxon>
        <taxon>Triticinae</taxon>
        <taxon>Aegilops</taxon>
    </lineage>
</organism>
<reference evidence="2" key="1">
    <citation type="journal article" date="2014" name="Science">
        <title>Ancient hybridizations among the ancestral genomes of bread wheat.</title>
        <authorList>
            <consortium name="International Wheat Genome Sequencing Consortium,"/>
            <person name="Marcussen T."/>
            <person name="Sandve S.R."/>
            <person name="Heier L."/>
            <person name="Spannagl M."/>
            <person name="Pfeifer M."/>
            <person name="Jakobsen K.S."/>
            <person name="Wulff B.B."/>
            <person name="Steuernagel B."/>
            <person name="Mayer K.F."/>
            <person name="Olsen O.A."/>
        </authorList>
    </citation>
    <scope>NUCLEOTIDE SEQUENCE [LARGE SCALE GENOMIC DNA]</scope>
    <source>
        <strain evidence="2">cv. AL8/78</strain>
    </source>
</reference>
<reference evidence="1" key="4">
    <citation type="submission" date="2019-03" db="UniProtKB">
        <authorList>
            <consortium name="EnsemblPlants"/>
        </authorList>
    </citation>
    <scope>IDENTIFICATION</scope>
</reference>
<dbReference type="Proteomes" id="UP000015105">
    <property type="component" value="Chromosome 1D"/>
</dbReference>
<sequence length="77" mass="8895">TKWRKERKHTRNFAQHHPPIMSARNAIICFVLILVLFPDHGSAGLCSSLRLSDNRLQVLHHGYSYSYMRVNSFQDAG</sequence>
<accession>A0A452Z6G3</accession>
<keyword evidence="2" id="KW-1185">Reference proteome</keyword>
<dbReference type="EnsemblPlants" id="AET1Gv20648100.2">
    <property type="protein sequence ID" value="AET1Gv20648100.2"/>
    <property type="gene ID" value="AET1Gv20648100"/>
</dbReference>
<dbReference type="AlphaFoldDB" id="A0A452Z6G3"/>
<evidence type="ECO:0000313" key="1">
    <source>
        <dbReference type="EnsemblPlants" id="AET1Gv20648100.2"/>
    </source>
</evidence>
<evidence type="ECO:0000313" key="2">
    <source>
        <dbReference type="Proteomes" id="UP000015105"/>
    </source>
</evidence>
<dbReference type="Gramene" id="AET1Gv20648100.2">
    <property type="protein sequence ID" value="AET1Gv20648100.2"/>
    <property type="gene ID" value="AET1Gv20648100"/>
</dbReference>
<name>A0A452Z6G3_AEGTS</name>
<reference evidence="2" key="2">
    <citation type="journal article" date="2017" name="Nat. Plants">
        <title>The Aegilops tauschii genome reveals multiple impacts of transposons.</title>
        <authorList>
            <person name="Zhao G."/>
            <person name="Zou C."/>
            <person name="Li K."/>
            <person name="Wang K."/>
            <person name="Li T."/>
            <person name="Gao L."/>
            <person name="Zhang X."/>
            <person name="Wang H."/>
            <person name="Yang Z."/>
            <person name="Liu X."/>
            <person name="Jiang W."/>
            <person name="Mao L."/>
            <person name="Kong X."/>
            <person name="Jiao Y."/>
            <person name="Jia J."/>
        </authorList>
    </citation>
    <scope>NUCLEOTIDE SEQUENCE [LARGE SCALE GENOMIC DNA]</scope>
    <source>
        <strain evidence="2">cv. AL8/78</strain>
    </source>
</reference>
<reference evidence="1" key="3">
    <citation type="journal article" date="2017" name="Nature">
        <title>Genome sequence of the progenitor of the wheat D genome Aegilops tauschii.</title>
        <authorList>
            <person name="Luo M.C."/>
            <person name="Gu Y.Q."/>
            <person name="Puiu D."/>
            <person name="Wang H."/>
            <person name="Twardziok S.O."/>
            <person name="Deal K.R."/>
            <person name="Huo N."/>
            <person name="Zhu T."/>
            <person name="Wang L."/>
            <person name="Wang Y."/>
            <person name="McGuire P.E."/>
            <person name="Liu S."/>
            <person name="Long H."/>
            <person name="Ramasamy R.K."/>
            <person name="Rodriguez J.C."/>
            <person name="Van S.L."/>
            <person name="Yuan L."/>
            <person name="Wang Z."/>
            <person name="Xia Z."/>
            <person name="Xiao L."/>
            <person name="Anderson O.D."/>
            <person name="Ouyang S."/>
            <person name="Liang Y."/>
            <person name="Zimin A.V."/>
            <person name="Pertea G."/>
            <person name="Qi P."/>
            <person name="Bennetzen J.L."/>
            <person name="Dai X."/>
            <person name="Dawson M.W."/>
            <person name="Muller H.G."/>
            <person name="Kugler K."/>
            <person name="Rivarola-Duarte L."/>
            <person name="Spannagl M."/>
            <person name="Mayer K.F.X."/>
            <person name="Lu F.H."/>
            <person name="Bevan M.W."/>
            <person name="Leroy P."/>
            <person name="Li P."/>
            <person name="You F.M."/>
            <person name="Sun Q."/>
            <person name="Liu Z."/>
            <person name="Lyons E."/>
            <person name="Wicker T."/>
            <person name="Salzberg S.L."/>
            <person name="Devos K.M."/>
            <person name="Dvorak J."/>
        </authorList>
    </citation>
    <scope>NUCLEOTIDE SEQUENCE [LARGE SCALE GENOMIC DNA]</scope>
    <source>
        <strain evidence="1">cv. AL8/78</strain>
    </source>
</reference>
<protein>
    <submittedName>
        <fullName evidence="1">Uncharacterized protein</fullName>
    </submittedName>
</protein>
<proteinExistence type="predicted"/>